<keyword evidence="2" id="KW-1185">Reference proteome</keyword>
<protein>
    <submittedName>
        <fullName evidence="1">Uncharacterized protein</fullName>
    </submittedName>
</protein>
<accession>A0ABQ2MSN8</accession>
<name>A0ABQ2MSN8_9ACTN</name>
<reference evidence="2" key="1">
    <citation type="journal article" date="2019" name="Int. J. Syst. Evol. Microbiol.">
        <title>The Global Catalogue of Microorganisms (GCM) 10K type strain sequencing project: providing services to taxonomists for standard genome sequencing and annotation.</title>
        <authorList>
            <consortium name="The Broad Institute Genomics Platform"/>
            <consortium name="The Broad Institute Genome Sequencing Center for Infectious Disease"/>
            <person name="Wu L."/>
            <person name="Ma J."/>
        </authorList>
    </citation>
    <scope>NUCLEOTIDE SEQUENCE [LARGE SCALE GENOMIC DNA]</scope>
    <source>
        <strain evidence="2">CGMCC 4.7178</strain>
    </source>
</reference>
<dbReference type="Proteomes" id="UP000631535">
    <property type="component" value="Unassembled WGS sequence"/>
</dbReference>
<gene>
    <name evidence="1" type="ORF">GCM10012287_52220</name>
</gene>
<evidence type="ECO:0000313" key="2">
    <source>
        <dbReference type="Proteomes" id="UP000631535"/>
    </source>
</evidence>
<sequence length="76" mass="7890">MTAEPGPPTVGTVAVDEERGRVGEVMDSCGGRVQLRPVRGGREWDADPCRVRTATPEERLAATLAAVNAASSAGRA</sequence>
<evidence type="ECO:0000313" key="1">
    <source>
        <dbReference type="EMBL" id="GGO57107.1"/>
    </source>
</evidence>
<dbReference type="RefSeq" id="WP_189039708.1">
    <property type="nucleotide sequence ID" value="NZ_BMMP01000023.1"/>
</dbReference>
<dbReference type="EMBL" id="BMMP01000023">
    <property type="protein sequence ID" value="GGO57107.1"/>
    <property type="molecule type" value="Genomic_DNA"/>
</dbReference>
<organism evidence="1 2">
    <name type="scientific">Streptomyces daqingensis</name>
    <dbReference type="NCBI Taxonomy" id="1472640"/>
    <lineage>
        <taxon>Bacteria</taxon>
        <taxon>Bacillati</taxon>
        <taxon>Actinomycetota</taxon>
        <taxon>Actinomycetes</taxon>
        <taxon>Kitasatosporales</taxon>
        <taxon>Streptomycetaceae</taxon>
        <taxon>Streptomyces</taxon>
    </lineage>
</organism>
<comment type="caution">
    <text evidence="1">The sequence shown here is derived from an EMBL/GenBank/DDBJ whole genome shotgun (WGS) entry which is preliminary data.</text>
</comment>
<proteinExistence type="predicted"/>